<sequence>MTIRSFLVAFLIVLCSLDIQARGHGHPHQAVNAVERFPPLEPLTVNYTVADQCPTPTSTQPEILSVVFPSPDASPIEVTVQSQVLTSYIPALTWCVGPPMGLDAISTMGPPYLNLSKILYETTIAGTGSCETAYVATKTTVCATTLTGLGSKVLITDCQQEVTFSSECGFTLETPTPTVSNWSLITPAPTVKSMMTYWIAPWESLTAGETPSDVDIKICTLMDNEEMGCISYQEVWEVVVVTSTITTQRQVDLTTTISGPGTLIVETMHANITDTVEALTLSTTLMLHTEIEMETISKSKKLVTRTDSGEAPKSTVFITKHVKYKSMPSDELMTIQLTSTRILTSTITRTTPQLRPT</sequence>
<dbReference type="OrthoDB" id="4121208at2759"/>
<gene>
    <name evidence="2" type="ORF">EJ04DRAFT_491405</name>
</gene>
<evidence type="ECO:0000313" key="2">
    <source>
        <dbReference type="EMBL" id="KAF2735551.1"/>
    </source>
</evidence>
<reference evidence="2" key="1">
    <citation type="journal article" date="2020" name="Stud. Mycol.">
        <title>101 Dothideomycetes genomes: a test case for predicting lifestyles and emergence of pathogens.</title>
        <authorList>
            <person name="Haridas S."/>
            <person name="Albert R."/>
            <person name="Binder M."/>
            <person name="Bloem J."/>
            <person name="Labutti K."/>
            <person name="Salamov A."/>
            <person name="Andreopoulos B."/>
            <person name="Baker S."/>
            <person name="Barry K."/>
            <person name="Bills G."/>
            <person name="Bluhm B."/>
            <person name="Cannon C."/>
            <person name="Castanera R."/>
            <person name="Culley D."/>
            <person name="Daum C."/>
            <person name="Ezra D."/>
            <person name="Gonzalez J."/>
            <person name="Henrissat B."/>
            <person name="Kuo A."/>
            <person name="Liang C."/>
            <person name="Lipzen A."/>
            <person name="Lutzoni F."/>
            <person name="Magnuson J."/>
            <person name="Mondo S."/>
            <person name="Nolan M."/>
            <person name="Ohm R."/>
            <person name="Pangilinan J."/>
            <person name="Park H.-J."/>
            <person name="Ramirez L."/>
            <person name="Alfaro M."/>
            <person name="Sun H."/>
            <person name="Tritt A."/>
            <person name="Yoshinaga Y."/>
            <person name="Zwiers L.-H."/>
            <person name="Turgeon B."/>
            <person name="Goodwin S."/>
            <person name="Spatafora J."/>
            <person name="Crous P."/>
            <person name="Grigoriev I."/>
        </authorList>
    </citation>
    <scope>NUCLEOTIDE SEQUENCE</scope>
    <source>
        <strain evidence="2">CBS 125425</strain>
    </source>
</reference>
<protein>
    <submittedName>
        <fullName evidence="2">Uncharacterized protein</fullName>
    </submittedName>
</protein>
<dbReference type="Proteomes" id="UP000799444">
    <property type="component" value="Unassembled WGS sequence"/>
</dbReference>
<dbReference type="EMBL" id="ML996134">
    <property type="protein sequence ID" value="KAF2735551.1"/>
    <property type="molecule type" value="Genomic_DNA"/>
</dbReference>
<keyword evidence="3" id="KW-1185">Reference proteome</keyword>
<proteinExistence type="predicted"/>
<accession>A0A9P4R2C7</accession>
<evidence type="ECO:0000256" key="1">
    <source>
        <dbReference type="SAM" id="SignalP"/>
    </source>
</evidence>
<dbReference type="AlphaFoldDB" id="A0A9P4R2C7"/>
<feature type="signal peptide" evidence="1">
    <location>
        <begin position="1"/>
        <end position="23"/>
    </location>
</feature>
<organism evidence="2 3">
    <name type="scientific">Polyplosphaeria fusca</name>
    <dbReference type="NCBI Taxonomy" id="682080"/>
    <lineage>
        <taxon>Eukaryota</taxon>
        <taxon>Fungi</taxon>
        <taxon>Dikarya</taxon>
        <taxon>Ascomycota</taxon>
        <taxon>Pezizomycotina</taxon>
        <taxon>Dothideomycetes</taxon>
        <taxon>Pleosporomycetidae</taxon>
        <taxon>Pleosporales</taxon>
        <taxon>Tetraplosphaeriaceae</taxon>
        <taxon>Polyplosphaeria</taxon>
    </lineage>
</organism>
<evidence type="ECO:0000313" key="3">
    <source>
        <dbReference type="Proteomes" id="UP000799444"/>
    </source>
</evidence>
<comment type="caution">
    <text evidence="2">The sequence shown here is derived from an EMBL/GenBank/DDBJ whole genome shotgun (WGS) entry which is preliminary data.</text>
</comment>
<feature type="chain" id="PRO_5040506456" evidence="1">
    <location>
        <begin position="24"/>
        <end position="357"/>
    </location>
</feature>
<keyword evidence="1" id="KW-0732">Signal</keyword>
<name>A0A9P4R2C7_9PLEO</name>